<feature type="transmembrane region" description="Helical" evidence="9">
    <location>
        <begin position="57"/>
        <end position="77"/>
    </location>
</feature>
<evidence type="ECO:0000313" key="12">
    <source>
        <dbReference type="Proteomes" id="UP000462152"/>
    </source>
</evidence>
<dbReference type="Pfam" id="PF07690">
    <property type="entry name" value="MFS_1"/>
    <property type="match status" value="1"/>
</dbReference>
<dbReference type="PANTHER" id="PTHR23502:SF132">
    <property type="entry name" value="POLYAMINE TRANSPORTER 2-RELATED"/>
    <property type="match status" value="1"/>
</dbReference>
<evidence type="ECO:0000256" key="3">
    <source>
        <dbReference type="ARBA" id="ARBA00022448"/>
    </source>
</evidence>
<feature type="transmembrane region" description="Helical" evidence="9">
    <location>
        <begin position="181"/>
        <end position="206"/>
    </location>
</feature>
<feature type="transmembrane region" description="Helical" evidence="9">
    <location>
        <begin position="260"/>
        <end position="279"/>
    </location>
</feature>
<dbReference type="NCBIfam" id="TIGR00710">
    <property type="entry name" value="efflux_Bcr_CflA"/>
    <property type="match status" value="1"/>
</dbReference>
<feature type="compositionally biased region" description="Low complexity" evidence="8">
    <location>
        <begin position="1"/>
        <end position="11"/>
    </location>
</feature>
<sequence length="457" mass="47708">MSTGPTGSSGPSRRKDSSRGNLPRSGAFPSCTPPASPVVENPEVNVHSATSRISVPLVILLGTLTGIAPLGTDMYLAAFPQMTHDLGTTASQVQLTLSAFMAGLAIGQIVVGPLSDQWGRRLPLVVCSLVCVLATAGCAVAPTVHLLIALRFLMGFSGAAGVVLARSAVTDLTEGQQTTRYMNFMMMVNGISPVLAPTLGGIILGFAPWRTVFWVLTAMTLAMALGVLFLFPESLPRERRHGGGLRTSGRGIARILRRPAYVAYMLAFVFSFGTLFSYISGSTYVLQNNLGMSATEYALVFAVNSFGILAFSWVSNVLLRKYRPQGIGLAGILVSNAATLVFLALACFGLSLVLTLLCLFATAAAQGLVFGNATSLALQQGRDYAGASSALVGGLQALMGGLVSPLVSSAGEHAVLPMAGMMVGCSGVALILFLLASRVFEPRTRSVPPRATGENDV</sequence>
<dbReference type="Proteomes" id="UP000462152">
    <property type="component" value="Unassembled WGS sequence"/>
</dbReference>
<evidence type="ECO:0000259" key="10">
    <source>
        <dbReference type="PROSITE" id="PS50850"/>
    </source>
</evidence>
<reference evidence="11 12" key="1">
    <citation type="submission" date="2019-12" db="EMBL/GenBank/DDBJ databases">
        <authorList>
            <person name="Li J."/>
            <person name="Shi Y."/>
            <person name="Xu G."/>
            <person name="Xiao D."/>
            <person name="Ran X."/>
        </authorList>
    </citation>
    <scope>NUCLEOTIDE SEQUENCE [LARGE SCALE GENOMIC DNA]</scope>
    <source>
        <strain evidence="11 12">JCM 15915</strain>
    </source>
</reference>
<dbReference type="PROSITE" id="PS00216">
    <property type="entry name" value="SUGAR_TRANSPORT_1"/>
    <property type="match status" value="1"/>
</dbReference>
<evidence type="ECO:0000256" key="6">
    <source>
        <dbReference type="ARBA" id="ARBA00022989"/>
    </source>
</evidence>
<accession>A0A7K1LIW7</accession>
<dbReference type="InterPro" id="IPR036259">
    <property type="entry name" value="MFS_trans_sf"/>
</dbReference>
<keyword evidence="3" id="KW-0813">Transport</keyword>
<dbReference type="PANTHER" id="PTHR23502">
    <property type="entry name" value="MAJOR FACILITATOR SUPERFAMILY"/>
    <property type="match status" value="1"/>
</dbReference>
<evidence type="ECO:0000256" key="2">
    <source>
        <dbReference type="ARBA" id="ARBA00006236"/>
    </source>
</evidence>
<proteinExistence type="inferred from homology"/>
<feature type="transmembrane region" description="Helical" evidence="9">
    <location>
        <begin position="148"/>
        <end position="169"/>
    </location>
</feature>
<comment type="similarity">
    <text evidence="2">Belongs to the major facilitator superfamily. Bcr/CmlA family.</text>
</comment>
<feature type="transmembrane region" description="Helical" evidence="9">
    <location>
        <begin position="299"/>
        <end position="319"/>
    </location>
</feature>
<dbReference type="AlphaFoldDB" id="A0A7K1LIW7"/>
<feature type="transmembrane region" description="Helical" evidence="9">
    <location>
        <begin position="415"/>
        <end position="436"/>
    </location>
</feature>
<dbReference type="InterPro" id="IPR011701">
    <property type="entry name" value="MFS"/>
</dbReference>
<feature type="domain" description="Major facilitator superfamily (MFS) profile" evidence="10">
    <location>
        <begin position="57"/>
        <end position="445"/>
    </location>
</feature>
<protein>
    <submittedName>
        <fullName evidence="11">Bcr/CflA family efflux MFS transporter</fullName>
    </submittedName>
</protein>
<keyword evidence="7 9" id="KW-0472">Membrane</keyword>
<evidence type="ECO:0000256" key="1">
    <source>
        <dbReference type="ARBA" id="ARBA00004651"/>
    </source>
</evidence>
<evidence type="ECO:0000256" key="9">
    <source>
        <dbReference type="SAM" id="Phobius"/>
    </source>
</evidence>
<gene>
    <name evidence="11" type="ORF">GMA10_07940</name>
</gene>
<feature type="transmembrane region" description="Helical" evidence="9">
    <location>
        <begin position="326"/>
        <end position="346"/>
    </location>
</feature>
<comment type="subcellular location">
    <subcellularLocation>
        <location evidence="1">Cell membrane</location>
        <topology evidence="1">Multi-pass membrane protein</topology>
    </subcellularLocation>
</comment>
<dbReference type="InterPro" id="IPR004812">
    <property type="entry name" value="Efflux_drug-R_Bcr/CmlA"/>
</dbReference>
<evidence type="ECO:0000256" key="7">
    <source>
        <dbReference type="ARBA" id="ARBA00023136"/>
    </source>
</evidence>
<dbReference type="CDD" id="cd17320">
    <property type="entry name" value="MFS_MdfA_MDR_like"/>
    <property type="match status" value="1"/>
</dbReference>
<comment type="caution">
    <text evidence="11">The sequence shown here is derived from an EMBL/GenBank/DDBJ whole genome shotgun (WGS) entry which is preliminary data.</text>
</comment>
<feature type="transmembrane region" description="Helical" evidence="9">
    <location>
        <begin position="97"/>
        <end position="115"/>
    </location>
</feature>
<keyword evidence="12" id="KW-1185">Reference proteome</keyword>
<evidence type="ECO:0000313" key="11">
    <source>
        <dbReference type="EMBL" id="MUN55141.1"/>
    </source>
</evidence>
<keyword evidence="5 9" id="KW-0812">Transmembrane</keyword>
<evidence type="ECO:0000256" key="4">
    <source>
        <dbReference type="ARBA" id="ARBA00022475"/>
    </source>
</evidence>
<dbReference type="EMBL" id="WOGT01000004">
    <property type="protein sequence ID" value="MUN55141.1"/>
    <property type="molecule type" value="Genomic_DNA"/>
</dbReference>
<dbReference type="InterPro" id="IPR020846">
    <property type="entry name" value="MFS_dom"/>
</dbReference>
<evidence type="ECO:0000256" key="5">
    <source>
        <dbReference type="ARBA" id="ARBA00022692"/>
    </source>
</evidence>
<feature type="transmembrane region" description="Helical" evidence="9">
    <location>
        <begin position="212"/>
        <end position="231"/>
    </location>
</feature>
<feature type="region of interest" description="Disordered" evidence="8">
    <location>
        <begin position="1"/>
        <end position="36"/>
    </location>
</feature>
<dbReference type="GO" id="GO:0042910">
    <property type="term" value="F:xenobiotic transmembrane transporter activity"/>
    <property type="evidence" value="ECO:0007669"/>
    <property type="project" value="InterPro"/>
</dbReference>
<feature type="transmembrane region" description="Helical" evidence="9">
    <location>
        <begin position="352"/>
        <end position="372"/>
    </location>
</feature>
<dbReference type="GO" id="GO:0005886">
    <property type="term" value="C:plasma membrane"/>
    <property type="evidence" value="ECO:0007669"/>
    <property type="project" value="UniProtKB-SubCell"/>
</dbReference>
<dbReference type="PROSITE" id="PS50850">
    <property type="entry name" value="MFS"/>
    <property type="match status" value="1"/>
</dbReference>
<evidence type="ECO:0000256" key="8">
    <source>
        <dbReference type="SAM" id="MobiDB-lite"/>
    </source>
</evidence>
<feature type="transmembrane region" description="Helical" evidence="9">
    <location>
        <begin position="122"/>
        <end position="142"/>
    </location>
</feature>
<name>A0A7K1LIW7_9MICC</name>
<keyword evidence="6 9" id="KW-1133">Transmembrane helix</keyword>
<dbReference type="InterPro" id="IPR005829">
    <property type="entry name" value="Sugar_transporter_CS"/>
</dbReference>
<dbReference type="Gene3D" id="1.20.1720.10">
    <property type="entry name" value="Multidrug resistance protein D"/>
    <property type="match status" value="1"/>
</dbReference>
<dbReference type="SUPFAM" id="SSF103473">
    <property type="entry name" value="MFS general substrate transporter"/>
    <property type="match status" value="1"/>
</dbReference>
<dbReference type="GO" id="GO:1990961">
    <property type="term" value="P:xenobiotic detoxification by transmembrane export across the plasma membrane"/>
    <property type="evidence" value="ECO:0007669"/>
    <property type="project" value="InterPro"/>
</dbReference>
<keyword evidence="4" id="KW-1003">Cell membrane</keyword>
<organism evidence="11 12">
    <name type="scientific">Rothia koreensis</name>
    <dbReference type="NCBI Taxonomy" id="592378"/>
    <lineage>
        <taxon>Bacteria</taxon>
        <taxon>Bacillati</taxon>
        <taxon>Actinomycetota</taxon>
        <taxon>Actinomycetes</taxon>
        <taxon>Micrococcales</taxon>
        <taxon>Micrococcaceae</taxon>
        <taxon>Rothia</taxon>
    </lineage>
</organism>
<feature type="transmembrane region" description="Helical" evidence="9">
    <location>
        <begin position="384"/>
        <end position="403"/>
    </location>
</feature>